<evidence type="ECO:0000256" key="2">
    <source>
        <dbReference type="ARBA" id="ARBA00023125"/>
    </source>
</evidence>
<proteinExistence type="predicted"/>
<dbReference type="GO" id="GO:0043565">
    <property type="term" value="F:sequence-specific DNA binding"/>
    <property type="evidence" value="ECO:0007669"/>
    <property type="project" value="InterPro"/>
</dbReference>
<dbReference type="eggNOG" id="COG2207">
    <property type="taxonomic scope" value="Bacteria"/>
</dbReference>
<reference evidence="5 6" key="1">
    <citation type="submission" date="2014-05" db="EMBL/GenBank/DDBJ databases">
        <title>Draft genome sequence of Amycolatopsis rifamycinica DSM 46095.</title>
        <authorList>
            <person name="Lal R."/>
            <person name="Saxena A."/>
            <person name="Kumari R."/>
            <person name="Mukherjee U."/>
            <person name="Singh P."/>
            <person name="Sangwan N."/>
            <person name="Mahato N.K."/>
        </authorList>
    </citation>
    <scope>NUCLEOTIDE SEQUENCE [LARGE SCALE GENOMIC DNA]</scope>
    <source>
        <strain evidence="5 6">DSM 46095</strain>
    </source>
</reference>
<dbReference type="SMART" id="SM00342">
    <property type="entry name" value="HTH_ARAC"/>
    <property type="match status" value="1"/>
</dbReference>
<evidence type="ECO:0000313" key="6">
    <source>
        <dbReference type="Proteomes" id="UP000027345"/>
    </source>
</evidence>
<sequence>MGSEADYKFFTARRPNRRLARWVNGYLAQDCYSVRPILRRVAAVNYPVIVIDLDPAVRRRVPGSVVPAAVSPVSGLIDRPQAHAAIGRERCVIVELTPLGARALFGRPLDVLANTSVGLADLLGRRADLLAEQLWEARSWPERFRVLDFWLSRWMPAGPPLPPEVQAAWQLMTQAAGRVKIGDLADQVGWTRQHLNFRFRREIGLSPKTVGRIIRLHRAIDLVSGPEPARWCEVAAACGYADQPHLNRDFRALLGCNPTELLRFDDAEREIYVGFDAPFLA</sequence>
<name>A0A066TVK5_9PSEU</name>
<dbReference type="InterPro" id="IPR009057">
    <property type="entry name" value="Homeodomain-like_sf"/>
</dbReference>
<evidence type="ECO:0000259" key="4">
    <source>
        <dbReference type="PROSITE" id="PS01124"/>
    </source>
</evidence>
<dbReference type="STRING" id="287986.DV20_35305"/>
<evidence type="ECO:0000256" key="3">
    <source>
        <dbReference type="ARBA" id="ARBA00023163"/>
    </source>
</evidence>
<keyword evidence="1" id="KW-0805">Transcription regulation</keyword>
<dbReference type="Gene3D" id="1.10.10.60">
    <property type="entry name" value="Homeodomain-like"/>
    <property type="match status" value="1"/>
</dbReference>
<dbReference type="PANTHER" id="PTHR46796">
    <property type="entry name" value="HTH-TYPE TRANSCRIPTIONAL ACTIVATOR RHAS-RELATED"/>
    <property type="match status" value="1"/>
</dbReference>
<dbReference type="RefSeq" id="WP_051736246.1">
    <property type="nucleotide sequence ID" value="NZ_JMQI01000071.1"/>
</dbReference>
<protein>
    <recommendedName>
        <fullName evidence="4">HTH araC/xylS-type domain-containing protein</fullName>
    </recommendedName>
</protein>
<gene>
    <name evidence="5" type="ORF">DV20_35305</name>
</gene>
<organism evidence="5 6">
    <name type="scientific">Amycolatopsis rifamycinica</name>
    <dbReference type="NCBI Taxonomy" id="287986"/>
    <lineage>
        <taxon>Bacteria</taxon>
        <taxon>Bacillati</taxon>
        <taxon>Actinomycetota</taxon>
        <taxon>Actinomycetes</taxon>
        <taxon>Pseudonocardiales</taxon>
        <taxon>Pseudonocardiaceae</taxon>
        <taxon>Amycolatopsis</taxon>
    </lineage>
</organism>
<evidence type="ECO:0000313" key="5">
    <source>
        <dbReference type="EMBL" id="KDN17597.1"/>
    </source>
</evidence>
<dbReference type="Pfam" id="PF12833">
    <property type="entry name" value="HTH_18"/>
    <property type="match status" value="1"/>
</dbReference>
<keyword evidence="3" id="KW-0804">Transcription</keyword>
<keyword evidence="2" id="KW-0238">DNA-binding</keyword>
<dbReference type="Proteomes" id="UP000027345">
    <property type="component" value="Unassembled WGS sequence"/>
</dbReference>
<dbReference type="SUPFAM" id="SSF46689">
    <property type="entry name" value="Homeodomain-like"/>
    <property type="match status" value="1"/>
</dbReference>
<dbReference type="GO" id="GO:0003700">
    <property type="term" value="F:DNA-binding transcription factor activity"/>
    <property type="evidence" value="ECO:0007669"/>
    <property type="project" value="InterPro"/>
</dbReference>
<comment type="caution">
    <text evidence="5">The sequence shown here is derived from an EMBL/GenBank/DDBJ whole genome shotgun (WGS) entry which is preliminary data.</text>
</comment>
<dbReference type="PANTHER" id="PTHR46796:SF15">
    <property type="entry name" value="BLL1074 PROTEIN"/>
    <property type="match status" value="1"/>
</dbReference>
<accession>A0A066TVK5</accession>
<dbReference type="AlphaFoldDB" id="A0A066TVK5"/>
<dbReference type="OrthoDB" id="2559672at2"/>
<dbReference type="EMBL" id="JMQI01000071">
    <property type="protein sequence ID" value="KDN17597.1"/>
    <property type="molecule type" value="Genomic_DNA"/>
</dbReference>
<dbReference type="InterPro" id="IPR018060">
    <property type="entry name" value="HTH_AraC"/>
</dbReference>
<dbReference type="PROSITE" id="PS01124">
    <property type="entry name" value="HTH_ARAC_FAMILY_2"/>
    <property type="match status" value="1"/>
</dbReference>
<keyword evidence="6" id="KW-1185">Reference proteome</keyword>
<evidence type="ECO:0000256" key="1">
    <source>
        <dbReference type="ARBA" id="ARBA00023015"/>
    </source>
</evidence>
<feature type="domain" description="HTH araC/xylS-type" evidence="4">
    <location>
        <begin position="166"/>
        <end position="264"/>
    </location>
</feature>
<dbReference type="InterPro" id="IPR050204">
    <property type="entry name" value="AraC_XylS_family_regulators"/>
</dbReference>